<dbReference type="InterPro" id="IPR011006">
    <property type="entry name" value="CheY-like_superfamily"/>
</dbReference>
<evidence type="ECO:0000313" key="3">
    <source>
        <dbReference type="EMBL" id="MBK8522910.1"/>
    </source>
</evidence>
<feature type="domain" description="Response regulatory" evidence="2">
    <location>
        <begin position="49"/>
        <end position="173"/>
    </location>
</feature>
<dbReference type="PROSITE" id="PS50110">
    <property type="entry name" value="RESPONSE_REGULATORY"/>
    <property type="match status" value="1"/>
</dbReference>
<dbReference type="SUPFAM" id="SSF52172">
    <property type="entry name" value="CheY-like"/>
    <property type="match status" value="1"/>
</dbReference>
<comment type="caution">
    <text evidence="3">The sequence shown here is derived from an EMBL/GenBank/DDBJ whole genome shotgun (WGS) entry which is preliminary data.</text>
</comment>
<dbReference type="InterPro" id="IPR001789">
    <property type="entry name" value="Sig_transdc_resp-reg_receiver"/>
</dbReference>
<evidence type="ECO:0000259" key="2">
    <source>
        <dbReference type="PROSITE" id="PS50110"/>
    </source>
</evidence>
<protein>
    <submittedName>
        <fullName evidence="3">Response regulator</fullName>
    </submittedName>
</protein>
<dbReference type="AlphaFoldDB" id="A0A9D7JY59"/>
<dbReference type="GO" id="GO:0000160">
    <property type="term" value="P:phosphorelay signal transduction system"/>
    <property type="evidence" value="ECO:0007669"/>
    <property type="project" value="InterPro"/>
</dbReference>
<accession>A0A9D7JY59</accession>
<reference evidence="3" key="1">
    <citation type="submission" date="2020-10" db="EMBL/GenBank/DDBJ databases">
        <title>Connecting structure to function with the recovery of over 1000 high-quality activated sludge metagenome-assembled genomes encoding full-length rRNA genes using long-read sequencing.</title>
        <authorList>
            <person name="Singleton C.M."/>
            <person name="Petriglieri F."/>
            <person name="Kristensen J.M."/>
            <person name="Kirkegaard R.H."/>
            <person name="Michaelsen T.Y."/>
            <person name="Andersen M.H."/>
            <person name="Karst S.M."/>
            <person name="Dueholm M.S."/>
            <person name="Nielsen P.H."/>
            <person name="Albertsen M."/>
        </authorList>
    </citation>
    <scope>NUCLEOTIDE SEQUENCE</scope>
    <source>
        <strain evidence="3">Hirt_18-Q3-R61-65_BATAC.395</strain>
    </source>
</reference>
<proteinExistence type="predicted"/>
<name>A0A9D7JY59_9PROT</name>
<dbReference type="Gene3D" id="3.40.50.2300">
    <property type="match status" value="1"/>
</dbReference>
<keyword evidence="1" id="KW-0597">Phosphoprotein</keyword>
<evidence type="ECO:0000313" key="4">
    <source>
        <dbReference type="Proteomes" id="UP000886689"/>
    </source>
</evidence>
<organism evidence="3 4">
    <name type="scientific">Candidatus Proximibacter danicus</name>
    <dbReference type="NCBI Taxonomy" id="2954365"/>
    <lineage>
        <taxon>Bacteria</taxon>
        <taxon>Pseudomonadati</taxon>
        <taxon>Pseudomonadota</taxon>
        <taxon>Betaproteobacteria</taxon>
        <taxon>Candidatus Proximibacter</taxon>
    </lineage>
</organism>
<dbReference type="EMBL" id="JADJUC010000001">
    <property type="protein sequence ID" value="MBK8522910.1"/>
    <property type="molecule type" value="Genomic_DNA"/>
</dbReference>
<gene>
    <name evidence="3" type="ORF">IPL58_01530</name>
</gene>
<dbReference type="Proteomes" id="UP000886689">
    <property type="component" value="Unassembled WGS sequence"/>
</dbReference>
<evidence type="ECO:0000256" key="1">
    <source>
        <dbReference type="PROSITE-ProRule" id="PRU00169"/>
    </source>
</evidence>
<feature type="modified residue" description="4-aspartylphosphate" evidence="1">
    <location>
        <position position="104"/>
    </location>
</feature>
<sequence length="185" mass="20055">MGYGSGFLDARGCAQETPLHYASADDDLIMVIEDVEDDAADVHAHSAWRILIADDDQSVHEATVAALAGQRVHDRPLSFLHTYSAAETLSLLASTDNVHLVLLDVVMESPDAGLRAVTDIRDTLGLRDLKIIIRTGQPGHAPEQEIRRAYAIDGYAKKAELTRSLLRDVITSALQPTHNPTSGAH</sequence>